<feature type="transmembrane region" description="Helical" evidence="1">
    <location>
        <begin position="30"/>
        <end position="47"/>
    </location>
</feature>
<dbReference type="AlphaFoldDB" id="H0HKP5"/>
<dbReference type="Proteomes" id="UP000003250">
    <property type="component" value="Unassembled WGS sequence"/>
</dbReference>
<organism evidence="2 3">
    <name type="scientific">Mesorhizobium alhagi CCNWXJ12-2</name>
    <dbReference type="NCBI Taxonomy" id="1107882"/>
    <lineage>
        <taxon>Bacteria</taxon>
        <taxon>Pseudomonadati</taxon>
        <taxon>Pseudomonadota</taxon>
        <taxon>Alphaproteobacteria</taxon>
        <taxon>Hyphomicrobiales</taxon>
        <taxon>Phyllobacteriaceae</taxon>
        <taxon>Allomesorhizobium</taxon>
    </lineage>
</organism>
<sequence length="131" mass="14377">MDKRITVAFWAIDILLLAGPFVMPGIPIEVAWFAVVMAVGMLVYSLFPRRFLPKRWRGESPSFDTGKHPMTKATLLGLKPGAKIDGLKMDGNVIEGYDQASLAELESGAEIKDGVATKNEIRRTAKKADKS</sequence>
<keyword evidence="1" id="KW-0812">Transmembrane</keyword>
<evidence type="ECO:0000313" key="3">
    <source>
        <dbReference type="Proteomes" id="UP000003250"/>
    </source>
</evidence>
<gene>
    <name evidence="2" type="ORF">MAXJ12_03513</name>
</gene>
<dbReference type="EMBL" id="AHAM01000027">
    <property type="protein sequence ID" value="EHK58743.1"/>
    <property type="molecule type" value="Genomic_DNA"/>
</dbReference>
<dbReference type="PATRIC" id="fig|1107882.3.peg.695"/>
<evidence type="ECO:0000313" key="2">
    <source>
        <dbReference type="EMBL" id="EHK58743.1"/>
    </source>
</evidence>
<protein>
    <submittedName>
        <fullName evidence="2">Uncharacterized protein</fullName>
    </submittedName>
</protein>
<feature type="transmembrane region" description="Helical" evidence="1">
    <location>
        <begin position="7"/>
        <end position="24"/>
    </location>
</feature>
<accession>H0HKP5</accession>
<keyword evidence="1" id="KW-1133">Transmembrane helix</keyword>
<proteinExistence type="predicted"/>
<evidence type="ECO:0000256" key="1">
    <source>
        <dbReference type="SAM" id="Phobius"/>
    </source>
</evidence>
<keyword evidence="3" id="KW-1185">Reference proteome</keyword>
<dbReference type="RefSeq" id="WP_008834357.1">
    <property type="nucleotide sequence ID" value="NZ_AHAM01000027.1"/>
</dbReference>
<reference evidence="2 3" key="1">
    <citation type="journal article" date="2012" name="J. Bacteriol.">
        <title>Draft Genome Sequence of Mesorhizobium alhagi CCNWXJ12-2T, a Novel Salt-Resistant Species Isolated from the Desert of Northwestern China.</title>
        <authorList>
            <person name="Zhou M."/>
            <person name="Chen W."/>
            <person name="Chen H."/>
            <person name="Wei G."/>
        </authorList>
    </citation>
    <scope>NUCLEOTIDE SEQUENCE [LARGE SCALE GENOMIC DNA]</scope>
    <source>
        <strain evidence="2 3">CCNWXJ12-2</strain>
    </source>
</reference>
<keyword evidence="1" id="KW-0472">Membrane</keyword>
<name>H0HKP5_9HYPH</name>